<dbReference type="OrthoDB" id="3340372at2759"/>
<feature type="region of interest" description="Disordered" evidence="1">
    <location>
        <begin position="92"/>
        <end position="116"/>
    </location>
</feature>
<dbReference type="PANTHER" id="PTHR39175:SF1">
    <property type="entry name" value="FAMILY PROTEIN, PUTATIVE (AFU_ORTHOLOGUE AFUA_3G15060)-RELATED"/>
    <property type="match status" value="1"/>
</dbReference>
<protein>
    <submittedName>
        <fullName evidence="2">Glyoxalase resistance protein dioxygenase</fullName>
    </submittedName>
</protein>
<evidence type="ECO:0000256" key="1">
    <source>
        <dbReference type="SAM" id="MobiDB-lite"/>
    </source>
</evidence>
<comment type="caution">
    <text evidence="2">The sequence shown here is derived from an EMBL/GenBank/DDBJ whole genome shotgun (WGS) entry which is preliminary data.</text>
</comment>
<evidence type="ECO:0000313" key="3">
    <source>
        <dbReference type="Proteomes" id="UP000254866"/>
    </source>
</evidence>
<dbReference type="Gene3D" id="3.10.180.10">
    <property type="entry name" value="2,3-Dihydroxybiphenyl 1,2-Dioxygenase, domain 1"/>
    <property type="match status" value="1"/>
</dbReference>
<proteinExistence type="predicted"/>
<sequence length="135" mass="14584">MITGIAHVNLTVPVGTLDQAEEFYGGTLGFTSIPVPALKKGSLAWFDITPGGQQIHIAFGANELKSSRHPCFKLDSPKGLLELQQRVWSHHVSGKSGAPAEADKPGEESSGSKGVEYPERFFARDYAGNRLEFSL</sequence>
<organism evidence="2 3">
    <name type="scientific">Venustampulla echinocandica</name>
    <dbReference type="NCBI Taxonomy" id="2656787"/>
    <lineage>
        <taxon>Eukaryota</taxon>
        <taxon>Fungi</taxon>
        <taxon>Dikarya</taxon>
        <taxon>Ascomycota</taxon>
        <taxon>Pezizomycotina</taxon>
        <taxon>Leotiomycetes</taxon>
        <taxon>Helotiales</taxon>
        <taxon>Pleuroascaceae</taxon>
        <taxon>Venustampulla</taxon>
    </lineage>
</organism>
<dbReference type="SUPFAM" id="SSF54593">
    <property type="entry name" value="Glyoxalase/Bleomycin resistance protein/Dihydroxybiphenyl dioxygenase"/>
    <property type="match status" value="1"/>
</dbReference>
<keyword evidence="2" id="KW-0560">Oxidoreductase</keyword>
<dbReference type="AlphaFoldDB" id="A0A370U1L2"/>
<accession>A0A370U1L2</accession>
<reference evidence="2 3" key="1">
    <citation type="journal article" date="2018" name="IMA Fungus">
        <title>IMA Genome-F 9: Draft genome sequence of Annulohypoxylon stygium, Aspergillus mulundensis, Berkeleyomyces basicola (syn. Thielaviopsis basicola), Ceratocystis smalleyi, two Cercospora beticola strains, Coleophoma cylindrospora, Fusarium fracticaudum, Phialophora cf. hyalina, and Morchella septimelata.</title>
        <authorList>
            <person name="Wingfield B.D."/>
            <person name="Bills G.F."/>
            <person name="Dong Y."/>
            <person name="Huang W."/>
            <person name="Nel W.J."/>
            <person name="Swalarsk-Parry B.S."/>
            <person name="Vaghefi N."/>
            <person name="Wilken P.M."/>
            <person name="An Z."/>
            <person name="de Beer Z.W."/>
            <person name="De Vos L."/>
            <person name="Chen L."/>
            <person name="Duong T.A."/>
            <person name="Gao Y."/>
            <person name="Hammerbacher A."/>
            <person name="Kikkert J.R."/>
            <person name="Li Y."/>
            <person name="Li H."/>
            <person name="Li K."/>
            <person name="Li Q."/>
            <person name="Liu X."/>
            <person name="Ma X."/>
            <person name="Naidoo K."/>
            <person name="Pethybridge S.J."/>
            <person name="Sun J."/>
            <person name="Steenkamp E.T."/>
            <person name="van der Nest M.A."/>
            <person name="van Wyk S."/>
            <person name="Wingfield M.J."/>
            <person name="Xiong C."/>
            <person name="Yue Q."/>
            <person name="Zhang X."/>
        </authorList>
    </citation>
    <scope>NUCLEOTIDE SEQUENCE [LARGE SCALE GENOMIC DNA]</scope>
    <source>
        <strain evidence="2 3">BP 5553</strain>
    </source>
</reference>
<dbReference type="InterPro" id="IPR029068">
    <property type="entry name" value="Glyas_Bleomycin-R_OHBP_Dase"/>
</dbReference>
<dbReference type="EMBL" id="NPIC01000001">
    <property type="protein sequence ID" value="RDL41633.1"/>
    <property type="molecule type" value="Genomic_DNA"/>
</dbReference>
<dbReference type="GeneID" id="43594461"/>
<name>A0A370U1L2_9HELO</name>
<dbReference type="RefSeq" id="XP_031874289.1">
    <property type="nucleotide sequence ID" value="XM_032010235.1"/>
</dbReference>
<dbReference type="PANTHER" id="PTHR39175">
    <property type="entry name" value="FAMILY PROTEIN, PUTATIVE (AFU_ORTHOLOGUE AFUA_3G15060)-RELATED"/>
    <property type="match status" value="1"/>
</dbReference>
<keyword evidence="3" id="KW-1185">Reference proteome</keyword>
<gene>
    <name evidence="2" type="ORF">BP5553_01612</name>
</gene>
<evidence type="ECO:0000313" key="2">
    <source>
        <dbReference type="EMBL" id="RDL41633.1"/>
    </source>
</evidence>
<dbReference type="GO" id="GO:0051213">
    <property type="term" value="F:dioxygenase activity"/>
    <property type="evidence" value="ECO:0007669"/>
    <property type="project" value="UniProtKB-KW"/>
</dbReference>
<dbReference type="Proteomes" id="UP000254866">
    <property type="component" value="Unassembled WGS sequence"/>
</dbReference>
<keyword evidence="2" id="KW-0223">Dioxygenase</keyword>